<gene>
    <name evidence="2" type="ORF">VNO77_23213</name>
</gene>
<organism evidence="2 3">
    <name type="scientific">Canavalia gladiata</name>
    <name type="common">Sword bean</name>
    <name type="synonym">Dolichos gladiatus</name>
    <dbReference type="NCBI Taxonomy" id="3824"/>
    <lineage>
        <taxon>Eukaryota</taxon>
        <taxon>Viridiplantae</taxon>
        <taxon>Streptophyta</taxon>
        <taxon>Embryophyta</taxon>
        <taxon>Tracheophyta</taxon>
        <taxon>Spermatophyta</taxon>
        <taxon>Magnoliopsida</taxon>
        <taxon>eudicotyledons</taxon>
        <taxon>Gunneridae</taxon>
        <taxon>Pentapetalae</taxon>
        <taxon>rosids</taxon>
        <taxon>fabids</taxon>
        <taxon>Fabales</taxon>
        <taxon>Fabaceae</taxon>
        <taxon>Papilionoideae</taxon>
        <taxon>50 kb inversion clade</taxon>
        <taxon>NPAAA clade</taxon>
        <taxon>indigoferoid/millettioid clade</taxon>
        <taxon>Phaseoleae</taxon>
        <taxon>Canavalia</taxon>
    </lineage>
</organism>
<name>A0AAN9L7D6_CANGL</name>
<keyword evidence="3" id="KW-1185">Reference proteome</keyword>
<comment type="caution">
    <text evidence="2">The sequence shown here is derived from an EMBL/GenBank/DDBJ whole genome shotgun (WGS) entry which is preliminary data.</text>
</comment>
<evidence type="ECO:0000256" key="1">
    <source>
        <dbReference type="SAM" id="MobiDB-lite"/>
    </source>
</evidence>
<reference evidence="2 3" key="1">
    <citation type="submission" date="2024-01" db="EMBL/GenBank/DDBJ databases">
        <title>The genomes of 5 underutilized Papilionoideae crops provide insights into root nodulation and disease resistanc.</title>
        <authorList>
            <person name="Jiang F."/>
        </authorList>
    </citation>
    <scope>NUCLEOTIDE SEQUENCE [LARGE SCALE GENOMIC DNA]</scope>
    <source>
        <strain evidence="2">LVBAO_FW01</strain>
        <tissue evidence="2">Leaves</tissue>
    </source>
</reference>
<feature type="compositionally biased region" description="Basic and acidic residues" evidence="1">
    <location>
        <begin position="255"/>
        <end position="270"/>
    </location>
</feature>
<evidence type="ECO:0000313" key="2">
    <source>
        <dbReference type="EMBL" id="KAK7329068.1"/>
    </source>
</evidence>
<evidence type="ECO:0000313" key="3">
    <source>
        <dbReference type="Proteomes" id="UP001367508"/>
    </source>
</evidence>
<dbReference type="EMBL" id="JAYMYQ010000005">
    <property type="protein sequence ID" value="KAK7329068.1"/>
    <property type="molecule type" value="Genomic_DNA"/>
</dbReference>
<feature type="region of interest" description="Disordered" evidence="1">
    <location>
        <begin position="236"/>
        <end position="270"/>
    </location>
</feature>
<dbReference type="Proteomes" id="UP001367508">
    <property type="component" value="Unassembled WGS sequence"/>
</dbReference>
<accession>A0AAN9L7D6</accession>
<sequence>MRYTTLPKDSDSQYTIKEQKLECILYPGGATRDVNSSDRCWHRVPLWLTMTVMLEGTKWLPEASYVSHEYVPSMLPCIDLSWTASPYERLWVVCPLCLIQLRARGCMALTWPPLYDLVTLHRSLRRPSVTTISSREDGKRHLYKDPTPSKDMHATLELSTLWFNIRHESEPSMKFKSKPPDGSFLSLREPRMSPKNRAWTMLLLSSSEDPRAPFCSCLCFPQAPRNVLAPFFQEEVSPGKTKEEAGEEVPPLFAKKYEEKAREKPPSKPQ</sequence>
<proteinExistence type="predicted"/>
<protein>
    <submittedName>
        <fullName evidence="2">Uncharacterized protein</fullName>
    </submittedName>
</protein>
<dbReference type="AlphaFoldDB" id="A0AAN9L7D6"/>